<keyword evidence="4" id="KW-1185">Reference proteome</keyword>
<name>A0ABT7XRB7_9NEIS</name>
<dbReference type="Pfam" id="PF01243">
    <property type="entry name" value="PNPOx_N"/>
    <property type="match status" value="1"/>
</dbReference>
<protein>
    <submittedName>
        <fullName evidence="3">Pyridoxamine 5'-phosphate oxidase family protein</fullName>
        <ecNumber evidence="3">1.-.-.-</ecNumber>
        <ecNumber evidence="3">1.4.3.5</ecNumber>
    </submittedName>
</protein>
<dbReference type="InterPro" id="IPR011576">
    <property type="entry name" value="Pyridox_Oxase_N"/>
</dbReference>
<dbReference type="Gene3D" id="2.30.110.10">
    <property type="entry name" value="Electron Transport, Fmn-binding Protein, Chain A"/>
    <property type="match status" value="1"/>
</dbReference>
<proteinExistence type="predicted"/>
<evidence type="ECO:0000256" key="1">
    <source>
        <dbReference type="ARBA" id="ARBA00023002"/>
    </source>
</evidence>
<dbReference type="EC" id="1.4.3.5" evidence="3"/>
<dbReference type="Proteomes" id="UP001168540">
    <property type="component" value="Unassembled WGS sequence"/>
</dbReference>
<accession>A0ABT7XRB7</accession>
<dbReference type="InterPro" id="IPR052019">
    <property type="entry name" value="F420H2_bilvrd_red/Heme_oxyg"/>
</dbReference>
<dbReference type="EMBL" id="JAUEDK010000026">
    <property type="protein sequence ID" value="MDN0076119.1"/>
    <property type="molecule type" value="Genomic_DNA"/>
</dbReference>
<dbReference type="PANTHER" id="PTHR35176">
    <property type="entry name" value="HEME OXYGENASE HI_0854-RELATED"/>
    <property type="match status" value="1"/>
</dbReference>
<evidence type="ECO:0000313" key="4">
    <source>
        <dbReference type="Proteomes" id="UP001168540"/>
    </source>
</evidence>
<dbReference type="GO" id="GO:0004733">
    <property type="term" value="F:pyridoxamine phosphate oxidase activity"/>
    <property type="evidence" value="ECO:0007669"/>
    <property type="project" value="UniProtKB-EC"/>
</dbReference>
<keyword evidence="1 3" id="KW-0560">Oxidoreductase</keyword>
<dbReference type="InterPro" id="IPR012349">
    <property type="entry name" value="Split_barrel_FMN-bd"/>
</dbReference>
<reference evidence="3" key="1">
    <citation type="submission" date="2023-06" db="EMBL/GenBank/DDBJ databases">
        <authorList>
            <person name="Zhang S."/>
        </authorList>
    </citation>
    <scope>NUCLEOTIDE SEQUENCE</scope>
    <source>
        <strain evidence="3">SG2303</strain>
    </source>
</reference>
<dbReference type="RefSeq" id="WP_289830772.1">
    <property type="nucleotide sequence ID" value="NZ_JAUEDK010000026.1"/>
</dbReference>
<comment type="caution">
    <text evidence="3">The sequence shown here is derived from an EMBL/GenBank/DDBJ whole genome shotgun (WGS) entry which is preliminary data.</text>
</comment>
<organism evidence="3 4">
    <name type="scientific">Crenobacter oryzisoli</name>
    <dbReference type="NCBI Taxonomy" id="3056844"/>
    <lineage>
        <taxon>Bacteria</taxon>
        <taxon>Pseudomonadati</taxon>
        <taxon>Pseudomonadota</taxon>
        <taxon>Betaproteobacteria</taxon>
        <taxon>Neisseriales</taxon>
        <taxon>Neisseriaceae</taxon>
        <taxon>Crenobacter</taxon>
    </lineage>
</organism>
<sequence length="150" mass="16971">MDDAARQRVLDVMNSHNLCTIATVRADGYPQATTVAYVNDDLTLYLCCDVHAQKLRNIRLNNKVSLTINRYYTDWREIRGLSLGGLAEEVQGRGEIEQVLRLMLAKFPQFSDLAQVENLANVVAVIKVTPQVISLLDYRQGFGHTEYLEV</sequence>
<dbReference type="EC" id="1.-.-.-" evidence="3"/>
<dbReference type="SUPFAM" id="SSF50475">
    <property type="entry name" value="FMN-binding split barrel"/>
    <property type="match status" value="1"/>
</dbReference>
<evidence type="ECO:0000259" key="2">
    <source>
        <dbReference type="Pfam" id="PF01243"/>
    </source>
</evidence>
<gene>
    <name evidence="3" type="ORF">QU481_14610</name>
</gene>
<dbReference type="PANTHER" id="PTHR35176:SF6">
    <property type="entry name" value="HEME OXYGENASE HI_0854-RELATED"/>
    <property type="match status" value="1"/>
</dbReference>
<feature type="domain" description="Pyridoxamine 5'-phosphate oxidase N-terminal" evidence="2">
    <location>
        <begin position="8"/>
        <end position="134"/>
    </location>
</feature>
<evidence type="ECO:0000313" key="3">
    <source>
        <dbReference type="EMBL" id="MDN0076119.1"/>
    </source>
</evidence>